<dbReference type="EMBL" id="BMRB01000002">
    <property type="protein sequence ID" value="GGS37634.1"/>
    <property type="molecule type" value="Genomic_DNA"/>
</dbReference>
<dbReference type="Pfam" id="PF05488">
    <property type="entry name" value="PAAR_motif"/>
    <property type="match status" value="1"/>
</dbReference>
<dbReference type="InterPro" id="IPR008727">
    <property type="entry name" value="PAAR_motif"/>
</dbReference>
<keyword evidence="3" id="KW-1185">Reference proteome</keyword>
<reference evidence="2" key="2">
    <citation type="submission" date="2020-09" db="EMBL/GenBank/DDBJ databases">
        <authorList>
            <person name="Sun Q."/>
            <person name="Ohkuma M."/>
        </authorList>
    </citation>
    <scope>NUCLEOTIDE SEQUENCE</scope>
    <source>
        <strain evidence="2">JCM 3276</strain>
    </source>
</reference>
<reference evidence="2" key="1">
    <citation type="journal article" date="2014" name="Int. J. Syst. Evol. Microbiol.">
        <title>Complete genome sequence of Corynebacterium casei LMG S-19264T (=DSM 44701T), isolated from a smear-ripened cheese.</title>
        <authorList>
            <consortium name="US DOE Joint Genome Institute (JGI-PGF)"/>
            <person name="Walter F."/>
            <person name="Albersmeier A."/>
            <person name="Kalinowski J."/>
            <person name="Ruckert C."/>
        </authorList>
    </citation>
    <scope>NUCLEOTIDE SEQUENCE</scope>
    <source>
        <strain evidence="2">JCM 3276</strain>
    </source>
</reference>
<gene>
    <name evidence="2" type="ORF">GCM10010171_35660</name>
</gene>
<evidence type="ECO:0000256" key="1">
    <source>
        <dbReference type="SAM" id="MobiDB-lite"/>
    </source>
</evidence>
<dbReference type="RefSeq" id="WP_189211490.1">
    <property type="nucleotide sequence ID" value="NZ_BMRB01000002.1"/>
</dbReference>
<protein>
    <submittedName>
        <fullName evidence="2">PAAR motif protein</fullName>
    </submittedName>
</protein>
<comment type="caution">
    <text evidence="2">The sequence shown here is derived from an EMBL/GenBank/DDBJ whole genome shotgun (WGS) entry which is preliminary data.</text>
</comment>
<dbReference type="Proteomes" id="UP000660680">
    <property type="component" value="Unassembled WGS sequence"/>
</dbReference>
<sequence>MSFAAKMGDKVVGTDTHVVLVPSPGGPVATPTPLPFAGTITGGCSADVLIGGQPAAVVGSTATNAPPHIVPPPSTFQNPPTNQGTVVKGSSSVLINNKPAARNGDKVNTCNDPAPAPTGTIVAAGTVMIGG</sequence>
<organism evidence="2 3">
    <name type="scientific">Actinokineospora fastidiosa</name>
    <dbReference type="NCBI Taxonomy" id="1816"/>
    <lineage>
        <taxon>Bacteria</taxon>
        <taxon>Bacillati</taxon>
        <taxon>Actinomycetota</taxon>
        <taxon>Actinomycetes</taxon>
        <taxon>Pseudonocardiales</taxon>
        <taxon>Pseudonocardiaceae</taxon>
        <taxon>Actinokineospora</taxon>
    </lineage>
</organism>
<accession>A0A918GI46</accession>
<proteinExistence type="predicted"/>
<dbReference type="CDD" id="cd14740">
    <property type="entry name" value="PAAR_4"/>
    <property type="match status" value="1"/>
</dbReference>
<dbReference type="Gene3D" id="2.60.200.60">
    <property type="match status" value="1"/>
</dbReference>
<evidence type="ECO:0000313" key="2">
    <source>
        <dbReference type="EMBL" id="GGS37634.1"/>
    </source>
</evidence>
<dbReference type="AlphaFoldDB" id="A0A918GI46"/>
<evidence type="ECO:0000313" key="3">
    <source>
        <dbReference type="Proteomes" id="UP000660680"/>
    </source>
</evidence>
<name>A0A918GI46_9PSEU</name>
<feature type="region of interest" description="Disordered" evidence="1">
    <location>
        <begin position="63"/>
        <end position="82"/>
    </location>
</feature>